<keyword evidence="2" id="KW-1185">Reference proteome</keyword>
<proteinExistence type="predicted"/>
<gene>
    <name evidence="1" type="ORF">GCM10007392_26470</name>
</gene>
<dbReference type="AlphaFoldDB" id="A0A918KD08"/>
<reference evidence="1" key="1">
    <citation type="journal article" date="2014" name="Int. J. Syst. Evol. Microbiol.">
        <title>Complete genome sequence of Corynebacterium casei LMG S-19264T (=DSM 44701T), isolated from a smear-ripened cheese.</title>
        <authorList>
            <consortium name="US DOE Joint Genome Institute (JGI-PGF)"/>
            <person name="Walter F."/>
            <person name="Albersmeier A."/>
            <person name="Kalinowski J."/>
            <person name="Ruckert C."/>
        </authorList>
    </citation>
    <scope>NUCLEOTIDE SEQUENCE</scope>
    <source>
        <strain evidence="1">KCTC 22169</strain>
    </source>
</reference>
<evidence type="ECO:0000313" key="2">
    <source>
        <dbReference type="Proteomes" id="UP000626148"/>
    </source>
</evidence>
<evidence type="ECO:0000313" key="1">
    <source>
        <dbReference type="EMBL" id="GGX57587.1"/>
    </source>
</evidence>
<reference evidence="1" key="2">
    <citation type="submission" date="2020-09" db="EMBL/GenBank/DDBJ databases">
        <authorList>
            <person name="Sun Q."/>
            <person name="Kim S."/>
        </authorList>
    </citation>
    <scope>NUCLEOTIDE SEQUENCE</scope>
    <source>
        <strain evidence="1">KCTC 22169</strain>
    </source>
</reference>
<sequence>MNTIKILNDQVDVPVEFILDNAYAGEDDLVLATSSLIEGIGNKYSDLDIYVFKTQLPTAGQIKHSKHHRVLTTNRTIVSGSNINDVEDEEILLVHTVIPGTDIKVDVEFKTFQSIEKIADKVDSLFEYSVNNLEMLSKQLLPRENSIIHRIFNALPVKNESKLSEIQSLFSKEKYCYLAYRWLASDFSVLLDIFGALSKRELDRAVEMSQCNLKSQLQAFLHIKGCTNVDPKWMYTYLHESDCEEIRHLRASFFDLVYFFGYDMTQNLDKEKYVLDCLDFCDRIFDYTVEVLNEYSLTPDNDNSLTLLAERYNVNDIDDSSYEYMEYTYRSKVYTKGTEPTRSWIS</sequence>
<dbReference type="RefSeq" id="WP_189609389.1">
    <property type="nucleotide sequence ID" value="NZ_BMXR01000006.1"/>
</dbReference>
<organism evidence="1 2">
    <name type="scientific">Saccharospirillum salsuginis</name>
    <dbReference type="NCBI Taxonomy" id="418750"/>
    <lineage>
        <taxon>Bacteria</taxon>
        <taxon>Pseudomonadati</taxon>
        <taxon>Pseudomonadota</taxon>
        <taxon>Gammaproteobacteria</taxon>
        <taxon>Oceanospirillales</taxon>
        <taxon>Saccharospirillaceae</taxon>
        <taxon>Saccharospirillum</taxon>
    </lineage>
</organism>
<name>A0A918KD08_9GAMM</name>
<dbReference type="EMBL" id="BMXR01000006">
    <property type="protein sequence ID" value="GGX57587.1"/>
    <property type="molecule type" value="Genomic_DNA"/>
</dbReference>
<dbReference type="Proteomes" id="UP000626148">
    <property type="component" value="Unassembled WGS sequence"/>
</dbReference>
<accession>A0A918KD08</accession>
<protein>
    <submittedName>
        <fullName evidence="1">Uncharacterized protein</fullName>
    </submittedName>
</protein>
<comment type="caution">
    <text evidence="1">The sequence shown here is derived from an EMBL/GenBank/DDBJ whole genome shotgun (WGS) entry which is preliminary data.</text>
</comment>